<dbReference type="Gene3D" id="3.90.550.10">
    <property type="entry name" value="Spore Coat Polysaccharide Biosynthesis Protein SpsA, Chain A"/>
    <property type="match status" value="1"/>
</dbReference>
<keyword evidence="2" id="KW-0812">Transmembrane</keyword>
<name>A0AAD9WFT3_9HELO</name>
<feature type="transmembrane region" description="Helical" evidence="2">
    <location>
        <begin position="800"/>
        <end position="819"/>
    </location>
</feature>
<keyword evidence="2" id="KW-0472">Membrane</keyword>
<dbReference type="EMBL" id="JAUBYV010000004">
    <property type="protein sequence ID" value="KAK2627394.1"/>
    <property type="molecule type" value="Genomic_DNA"/>
</dbReference>
<evidence type="ECO:0000256" key="1">
    <source>
        <dbReference type="SAM" id="MobiDB-lite"/>
    </source>
</evidence>
<feature type="transmembrane region" description="Helical" evidence="2">
    <location>
        <begin position="759"/>
        <end position="780"/>
    </location>
</feature>
<comment type="caution">
    <text evidence="5">The sequence shown here is derived from an EMBL/GenBank/DDBJ whole genome shotgun (WGS) entry which is preliminary data.</text>
</comment>
<dbReference type="InterPro" id="IPR029044">
    <property type="entry name" value="Nucleotide-diphossugar_trans"/>
</dbReference>
<evidence type="ECO:0008006" key="7">
    <source>
        <dbReference type="Google" id="ProtNLM"/>
    </source>
</evidence>
<feature type="transmembrane region" description="Helical" evidence="2">
    <location>
        <begin position="313"/>
        <end position="334"/>
    </location>
</feature>
<feature type="compositionally biased region" description="Basic residues" evidence="1">
    <location>
        <begin position="436"/>
        <end position="446"/>
    </location>
</feature>
<evidence type="ECO:0000259" key="4">
    <source>
        <dbReference type="Pfam" id="PF25550"/>
    </source>
</evidence>
<feature type="domain" description="Glycosyltransferase 2-like" evidence="3">
    <location>
        <begin position="530"/>
        <end position="742"/>
    </location>
</feature>
<feature type="transmembrane region" description="Helical" evidence="2">
    <location>
        <begin position="854"/>
        <end position="877"/>
    </location>
</feature>
<evidence type="ECO:0000313" key="6">
    <source>
        <dbReference type="Proteomes" id="UP001285354"/>
    </source>
</evidence>
<dbReference type="Proteomes" id="UP001285354">
    <property type="component" value="Unassembled WGS sequence"/>
</dbReference>
<keyword evidence="6" id="KW-1185">Reference proteome</keyword>
<dbReference type="AlphaFoldDB" id="A0AAD9WFT3"/>
<feature type="region of interest" description="Disordered" evidence="1">
    <location>
        <begin position="235"/>
        <end position="257"/>
    </location>
</feature>
<feature type="transmembrane region" description="Helical" evidence="2">
    <location>
        <begin position="884"/>
        <end position="902"/>
    </location>
</feature>
<feature type="transmembrane region" description="Helical" evidence="2">
    <location>
        <begin position="720"/>
        <end position="747"/>
    </location>
</feature>
<reference evidence="5" key="1">
    <citation type="submission" date="2023-06" db="EMBL/GenBank/DDBJ databases">
        <title>Draft genome of Marssonina rosae.</title>
        <authorList>
            <person name="Cheng Q."/>
        </authorList>
    </citation>
    <scope>NUCLEOTIDE SEQUENCE</scope>
    <source>
        <strain evidence="5">R4</strain>
    </source>
</reference>
<dbReference type="SUPFAM" id="SSF53448">
    <property type="entry name" value="Nucleotide-diphospho-sugar transferases"/>
    <property type="match status" value="1"/>
</dbReference>
<dbReference type="PANTHER" id="PTHR35408:SF1">
    <property type="entry name" value="GLYCOSYLTRANSFERASE 2-LIKE DOMAIN-CONTAINING PROTEIN"/>
    <property type="match status" value="1"/>
</dbReference>
<feature type="region of interest" description="Disordered" evidence="1">
    <location>
        <begin position="436"/>
        <end position="455"/>
    </location>
</feature>
<sequence length="911" mass="102727">MASSSSIFQLKWPWPTKVLAASVRGGHVTPKVAANHDHHLSYPMGDFRAFTERAIHEMRGNMMLEQLHKEQVRRLWYVAAESQGVVLKHGRDQYSACPAELQAEMGGLYEQIITMNVRVSLNPVHASAKWVRGLNFNSLKCAMTVKTQTIQLFLSIQHTEQAALRNSWAIQILPSLSDLPRSLKYQCAAFIRSQECLVIWDDEPDHLIRRVAHLESQILTTIWSGDGTDALHEKKGDATVDGTSTTTPTPDNGHDIEIQPGEERPIILWSPAMVAGTLVLIMAALGLGLRSLAMESAVDGTYLRWALCTTLPVLFFMGLFIMQTIIGCLMQMLGPVNHMMSNSRAYSGKPPPRIQHGDLPHITIQMPVYKEGLNVVIRPTVLSLKDAISTYELQGGTANIFVNDGRCHGMQLLPEENADERCGFYAEHSIGWVARPKHYPPPKRSKKSTEDAPADTSTFFTRRGKFKKASNMNFALMVSNAVEDKLQSVTRFPVWAQQDEEATYEACLTETLHELRGRAWARGNIRIGDYILLIDSDTRVPQDCLLDAASEMEASPEVAILQYLSGVMQVTDTFFENAITFFTHLIYTAIRFAVASGDVCPFVGHNAILRWSALQQVSYQDKDGYEKFWSESHVSEDFDMALRLQCFGYSIRLGAYHGEGFKEGVSLTVYDELARWEKYAYGCNELLFHPLRFWLVRGPFTPLFRRFVGSSMPIGAKLTIMAYIGTYYAIGAAWLLTLLNYFLAGWYVGYLDKFYIGSFQVYVAILVIFSGLGNVALAVLRYRTAERALLPSLWENFKWVLLLTIFLGGISLHVSQALLSHMFEIDMSWGATSKEVENVTFFDELPRLLQRFKFTFIFCFAMIGLMIAGAHLFPVFWRITTFNAMYPLCTIVFGHLLLPIALNPALMLFSW</sequence>
<feature type="transmembrane region" description="Helical" evidence="2">
    <location>
        <begin position="266"/>
        <end position="293"/>
    </location>
</feature>
<gene>
    <name evidence="5" type="ORF">QTJ16_003360</name>
</gene>
<evidence type="ECO:0000313" key="5">
    <source>
        <dbReference type="EMBL" id="KAK2627394.1"/>
    </source>
</evidence>
<protein>
    <recommendedName>
        <fullName evidence="7">Glycosyltransferase 2-like domain-containing protein</fullName>
    </recommendedName>
</protein>
<dbReference type="InterPro" id="IPR001173">
    <property type="entry name" value="Glyco_trans_2-like"/>
</dbReference>
<evidence type="ECO:0000256" key="2">
    <source>
        <dbReference type="SAM" id="Phobius"/>
    </source>
</evidence>
<feature type="domain" description="DUF7928" evidence="4">
    <location>
        <begin position="60"/>
        <end position="121"/>
    </location>
</feature>
<dbReference type="Pfam" id="PF25550">
    <property type="entry name" value="DUF7928"/>
    <property type="match status" value="2"/>
</dbReference>
<organism evidence="5 6">
    <name type="scientific">Diplocarpon rosae</name>
    <dbReference type="NCBI Taxonomy" id="946125"/>
    <lineage>
        <taxon>Eukaryota</taxon>
        <taxon>Fungi</taxon>
        <taxon>Dikarya</taxon>
        <taxon>Ascomycota</taxon>
        <taxon>Pezizomycotina</taxon>
        <taxon>Leotiomycetes</taxon>
        <taxon>Helotiales</taxon>
        <taxon>Drepanopezizaceae</taxon>
        <taxon>Diplocarpon</taxon>
    </lineage>
</organism>
<proteinExistence type="predicted"/>
<dbReference type="InterPro" id="IPR057688">
    <property type="entry name" value="DUF7928"/>
</dbReference>
<keyword evidence="2" id="KW-1133">Transmembrane helix</keyword>
<accession>A0AAD9WFT3</accession>
<dbReference type="Pfam" id="PF13632">
    <property type="entry name" value="Glyco_trans_2_3"/>
    <property type="match status" value="1"/>
</dbReference>
<evidence type="ECO:0000259" key="3">
    <source>
        <dbReference type="Pfam" id="PF13632"/>
    </source>
</evidence>
<dbReference type="PANTHER" id="PTHR35408">
    <property type="entry name" value="CHROMOSOME 15, WHOLE GENOME SHOTGUN SEQUENCE"/>
    <property type="match status" value="1"/>
</dbReference>
<feature type="domain" description="DUF7928" evidence="4">
    <location>
        <begin position="139"/>
        <end position="226"/>
    </location>
</feature>